<dbReference type="Pfam" id="PF01903">
    <property type="entry name" value="CbiX"/>
    <property type="match status" value="1"/>
</dbReference>
<dbReference type="Gene3D" id="3.40.50.1400">
    <property type="match status" value="1"/>
</dbReference>
<dbReference type="GO" id="GO:0016829">
    <property type="term" value="F:lyase activity"/>
    <property type="evidence" value="ECO:0007669"/>
    <property type="project" value="UniProtKB-KW"/>
</dbReference>
<organism evidence="3 4">
    <name type="scientific">Chlorobium limicola (strain DSM 245 / NBRC 103803 / 6330)</name>
    <dbReference type="NCBI Taxonomy" id="290315"/>
    <lineage>
        <taxon>Bacteria</taxon>
        <taxon>Pseudomonadati</taxon>
        <taxon>Chlorobiota</taxon>
        <taxon>Chlorobiia</taxon>
        <taxon>Chlorobiales</taxon>
        <taxon>Chlorobiaceae</taxon>
        <taxon>Chlorobium/Pelodictyon group</taxon>
        <taxon>Chlorobium</taxon>
    </lineage>
</organism>
<dbReference type="HOGENOM" id="CLU_893831_0_0_10"/>
<dbReference type="AlphaFoldDB" id="B3EDJ2"/>
<dbReference type="GO" id="GO:0046872">
    <property type="term" value="F:metal ion binding"/>
    <property type="evidence" value="ECO:0007669"/>
    <property type="project" value="UniProtKB-KW"/>
</dbReference>
<evidence type="ECO:0000313" key="3">
    <source>
        <dbReference type="EMBL" id="ACD90617.1"/>
    </source>
</evidence>
<dbReference type="PANTHER" id="PTHR33542:SF3">
    <property type="entry name" value="SIROHYDROCHLORIN FERROCHELATASE, CHLOROPLASTIC"/>
    <property type="match status" value="1"/>
</dbReference>
<gene>
    <name evidence="3" type="ordered locus">Clim_1569</name>
</gene>
<dbReference type="STRING" id="290315.Clim_1569"/>
<dbReference type="SUPFAM" id="SSF53800">
    <property type="entry name" value="Chelatase"/>
    <property type="match status" value="1"/>
</dbReference>
<evidence type="ECO:0000313" key="4">
    <source>
        <dbReference type="Proteomes" id="UP000008841"/>
    </source>
</evidence>
<evidence type="ECO:0000256" key="2">
    <source>
        <dbReference type="ARBA" id="ARBA00023239"/>
    </source>
</evidence>
<accession>B3EDJ2</accession>
<keyword evidence="2" id="KW-0456">Lyase</keyword>
<dbReference type="PANTHER" id="PTHR33542">
    <property type="entry name" value="SIROHYDROCHLORIN FERROCHELATASE, CHLOROPLASTIC"/>
    <property type="match status" value="1"/>
</dbReference>
<dbReference type="Proteomes" id="UP000008841">
    <property type="component" value="Chromosome"/>
</dbReference>
<dbReference type="CDD" id="cd03416">
    <property type="entry name" value="CbiX_SirB_N"/>
    <property type="match status" value="1"/>
</dbReference>
<dbReference type="EMBL" id="CP001097">
    <property type="protein sequence ID" value="ACD90617.1"/>
    <property type="molecule type" value="Genomic_DNA"/>
</dbReference>
<name>B3EDJ2_CHLL2</name>
<keyword evidence="1" id="KW-0479">Metal-binding</keyword>
<dbReference type="eggNOG" id="COG2138">
    <property type="taxonomic scope" value="Bacteria"/>
</dbReference>
<dbReference type="InterPro" id="IPR002762">
    <property type="entry name" value="CbiX-like"/>
</dbReference>
<dbReference type="KEGG" id="cli:Clim_1569"/>
<evidence type="ECO:0000256" key="1">
    <source>
        <dbReference type="ARBA" id="ARBA00022723"/>
    </source>
</evidence>
<sequence length="307" mass="33867" precursor="true">MQFLMLLLITACTSGENPAADGNPESEGTKKTAILLINHGSRSNEWKRQLLELERRVSSRVAAIEGIDTLATAFMEHAEPSIAASLRNLDRKGYTDIIVIPVFLSVGTHVFDDIPTIIGQKQNPTTIEQMKLDGIEHYIPLARTHLSRPLEFSELIGKNVLRRAQALSANPSEEGLVLVGYGSSGFQENWEHLFRNTGKQVCKEGGFGGYTTAWCGHVAHYSPDSTASAIRRILKKHERAIVIPLLVSFSEKFQIGIIGEGVNAVDDNEKRVRYKPDSILPDGELEAWIVKMAKTHAAAIRTGKTLQ</sequence>
<dbReference type="InterPro" id="IPR050963">
    <property type="entry name" value="Sirohydro_Cobaltochel/CbiX"/>
</dbReference>
<protein>
    <submittedName>
        <fullName evidence="3">Cobalamin (Vitamin B12) biosynthesis CbiX protein</fullName>
    </submittedName>
</protein>
<proteinExistence type="predicted"/>
<reference evidence="3 4" key="1">
    <citation type="submission" date="2008-05" db="EMBL/GenBank/DDBJ databases">
        <title>Complete sequence of Chlorobium limicola DSM 245.</title>
        <authorList>
            <consortium name="US DOE Joint Genome Institute"/>
            <person name="Lucas S."/>
            <person name="Copeland A."/>
            <person name="Lapidus A."/>
            <person name="Glavina del Rio T."/>
            <person name="Dalin E."/>
            <person name="Tice H."/>
            <person name="Bruce D."/>
            <person name="Goodwin L."/>
            <person name="Pitluck S."/>
            <person name="Schmutz J."/>
            <person name="Larimer F."/>
            <person name="Land M."/>
            <person name="Hauser L."/>
            <person name="Kyrpides N."/>
            <person name="Ovchinnikova G."/>
            <person name="Zhao F."/>
            <person name="Li T."/>
            <person name="Liu Z."/>
            <person name="Overmann J."/>
            <person name="Bryant D.A."/>
            <person name="Richardson P."/>
        </authorList>
    </citation>
    <scope>NUCLEOTIDE SEQUENCE [LARGE SCALE GENOMIC DNA]</scope>
    <source>
        <strain evidence="4">DSM 245 / NBRC 103803 / 6330</strain>
    </source>
</reference>